<dbReference type="InterPro" id="IPR011990">
    <property type="entry name" value="TPR-like_helical_dom_sf"/>
</dbReference>
<evidence type="ECO:0000313" key="2">
    <source>
        <dbReference type="EMBL" id="CAF1538214.1"/>
    </source>
</evidence>
<gene>
    <name evidence="1" type="ORF">BJG266_LOCUS28034</name>
    <name evidence="2" type="ORF">QVE165_LOCUS46101</name>
</gene>
<dbReference type="EMBL" id="CAJNOI010000275">
    <property type="protein sequence ID" value="CAF1221977.1"/>
    <property type="molecule type" value="Genomic_DNA"/>
</dbReference>
<evidence type="ECO:0008006" key="4">
    <source>
        <dbReference type="Google" id="ProtNLM"/>
    </source>
</evidence>
<dbReference type="Gene3D" id="1.25.40.10">
    <property type="entry name" value="Tetratricopeptide repeat domain"/>
    <property type="match status" value="1"/>
</dbReference>
<protein>
    <recommendedName>
        <fullName evidence="4">Tetratricopeptide repeat protein</fullName>
    </recommendedName>
</protein>
<dbReference type="Proteomes" id="UP000663832">
    <property type="component" value="Unassembled WGS sequence"/>
</dbReference>
<reference evidence="2" key="1">
    <citation type="submission" date="2021-02" db="EMBL/GenBank/DDBJ databases">
        <authorList>
            <person name="Nowell W R."/>
        </authorList>
    </citation>
    <scope>NUCLEOTIDE SEQUENCE</scope>
</reference>
<dbReference type="Proteomes" id="UP000663877">
    <property type="component" value="Unassembled WGS sequence"/>
</dbReference>
<organism evidence="2 3">
    <name type="scientific">Adineta steineri</name>
    <dbReference type="NCBI Taxonomy" id="433720"/>
    <lineage>
        <taxon>Eukaryota</taxon>
        <taxon>Metazoa</taxon>
        <taxon>Spiralia</taxon>
        <taxon>Gnathifera</taxon>
        <taxon>Rotifera</taxon>
        <taxon>Eurotatoria</taxon>
        <taxon>Bdelloidea</taxon>
        <taxon>Adinetida</taxon>
        <taxon>Adinetidae</taxon>
        <taxon>Adineta</taxon>
    </lineage>
</organism>
<dbReference type="EMBL" id="CAJNOM010000673">
    <property type="protein sequence ID" value="CAF1538214.1"/>
    <property type="molecule type" value="Genomic_DNA"/>
</dbReference>
<dbReference type="AlphaFoldDB" id="A0A815W6S9"/>
<keyword evidence="3" id="KW-1185">Reference proteome</keyword>
<comment type="caution">
    <text evidence="2">The sequence shown here is derived from an EMBL/GenBank/DDBJ whole genome shotgun (WGS) entry which is preliminary data.</text>
</comment>
<evidence type="ECO:0000313" key="1">
    <source>
        <dbReference type="EMBL" id="CAF1221977.1"/>
    </source>
</evidence>
<proteinExistence type="predicted"/>
<dbReference type="OrthoDB" id="10372725at2759"/>
<accession>A0A815W6S9</accession>
<evidence type="ECO:0000313" key="3">
    <source>
        <dbReference type="Proteomes" id="UP000663832"/>
    </source>
</evidence>
<sequence length="168" mass="19830">MLPCLPCDNPSFMNCISSLARLQTSVDLINEAQINYEKLLDIYLQNPEQSFSEIAAIYNTLSEINIEKQKDYTLGLYYKQKEFEFELKYMTMKPDRTEAAIDLDNQKIGKMYEELANIYVQLCEYDFARDNFKLSIQFWEYTNSYRSNEQITIATKKLKDLARISKNM</sequence>
<name>A0A815W6S9_9BILA</name>